<keyword evidence="3" id="KW-1185">Reference proteome</keyword>
<dbReference type="AlphaFoldDB" id="A0A9P5X0Z6"/>
<feature type="region of interest" description="Disordered" evidence="1">
    <location>
        <begin position="173"/>
        <end position="227"/>
    </location>
</feature>
<feature type="compositionally biased region" description="Acidic residues" evidence="1">
    <location>
        <begin position="209"/>
        <end position="224"/>
    </location>
</feature>
<evidence type="ECO:0000256" key="1">
    <source>
        <dbReference type="SAM" id="MobiDB-lite"/>
    </source>
</evidence>
<protein>
    <submittedName>
        <fullName evidence="2">Uncharacterized protein</fullName>
    </submittedName>
</protein>
<dbReference type="Proteomes" id="UP000807342">
    <property type="component" value="Unassembled WGS sequence"/>
</dbReference>
<feature type="compositionally biased region" description="Polar residues" evidence="1">
    <location>
        <begin position="176"/>
        <end position="187"/>
    </location>
</feature>
<evidence type="ECO:0000313" key="3">
    <source>
        <dbReference type="Proteomes" id="UP000807342"/>
    </source>
</evidence>
<reference evidence="2" key="1">
    <citation type="submission" date="2020-11" db="EMBL/GenBank/DDBJ databases">
        <authorList>
            <consortium name="DOE Joint Genome Institute"/>
            <person name="Ahrendt S."/>
            <person name="Riley R."/>
            <person name="Andreopoulos W."/>
            <person name="Labutti K."/>
            <person name="Pangilinan J."/>
            <person name="Ruiz-Duenas F.J."/>
            <person name="Barrasa J.M."/>
            <person name="Sanchez-Garcia M."/>
            <person name="Camarero S."/>
            <person name="Miyauchi S."/>
            <person name="Serrano A."/>
            <person name="Linde D."/>
            <person name="Babiker R."/>
            <person name="Drula E."/>
            <person name="Ayuso-Fernandez I."/>
            <person name="Pacheco R."/>
            <person name="Padilla G."/>
            <person name="Ferreira P."/>
            <person name="Barriuso J."/>
            <person name="Kellner H."/>
            <person name="Castanera R."/>
            <person name="Alfaro M."/>
            <person name="Ramirez L."/>
            <person name="Pisabarro A.G."/>
            <person name="Kuo A."/>
            <person name="Tritt A."/>
            <person name="Lipzen A."/>
            <person name="He G."/>
            <person name="Yan M."/>
            <person name="Ng V."/>
            <person name="Cullen D."/>
            <person name="Martin F."/>
            <person name="Rosso M.-N."/>
            <person name="Henrissat B."/>
            <person name="Hibbett D."/>
            <person name="Martinez A.T."/>
            <person name="Grigoriev I.V."/>
        </authorList>
    </citation>
    <scope>NUCLEOTIDE SEQUENCE</scope>
    <source>
        <strain evidence="2">MF-IS2</strain>
    </source>
</reference>
<accession>A0A9P5X0Z6</accession>
<proteinExistence type="predicted"/>
<comment type="caution">
    <text evidence="2">The sequence shown here is derived from an EMBL/GenBank/DDBJ whole genome shotgun (WGS) entry which is preliminary data.</text>
</comment>
<organism evidence="2 3">
    <name type="scientific">Macrolepiota fuliginosa MF-IS2</name>
    <dbReference type="NCBI Taxonomy" id="1400762"/>
    <lineage>
        <taxon>Eukaryota</taxon>
        <taxon>Fungi</taxon>
        <taxon>Dikarya</taxon>
        <taxon>Basidiomycota</taxon>
        <taxon>Agaricomycotina</taxon>
        <taxon>Agaricomycetes</taxon>
        <taxon>Agaricomycetidae</taxon>
        <taxon>Agaricales</taxon>
        <taxon>Agaricineae</taxon>
        <taxon>Agaricaceae</taxon>
        <taxon>Macrolepiota</taxon>
    </lineage>
</organism>
<sequence length="265" mass="29574">MPSQQECSICHEELGPLKKKDRRKHRRLCVGKSVDVWYPMIGANGTSTRVTLHRQRNYNFYCIRCDERTRSPDDIRHHVRSCIYEIQPPSPESPTVSMSSAPYTASFQNISVSSEEYNATMVADPAIISQYGLSSPSPELLILGESPPFQDTKSYTYNLAEYAAELRDTCPPISARSPSATSTNGSAAHSPHSFPLPVPEISVTKSLDADEDSVSPPDANEDTYSDSHYYSDSDHYVEFAPEDAEAVLISDHNNPAIQHVVWRFT</sequence>
<dbReference type="EMBL" id="MU151622">
    <property type="protein sequence ID" value="KAF9442483.1"/>
    <property type="molecule type" value="Genomic_DNA"/>
</dbReference>
<gene>
    <name evidence="2" type="ORF">P691DRAFT_810563</name>
</gene>
<evidence type="ECO:0000313" key="2">
    <source>
        <dbReference type="EMBL" id="KAF9442483.1"/>
    </source>
</evidence>
<name>A0A9P5X0Z6_9AGAR</name>